<keyword evidence="3" id="KW-1185">Reference proteome</keyword>
<evidence type="ECO:0000313" key="3">
    <source>
        <dbReference type="Proteomes" id="UP000694393"/>
    </source>
</evidence>
<organism evidence="2 3">
    <name type="scientific">Pelusios castaneus</name>
    <name type="common">West African mud turtle</name>
    <dbReference type="NCBI Taxonomy" id="367368"/>
    <lineage>
        <taxon>Eukaryota</taxon>
        <taxon>Metazoa</taxon>
        <taxon>Chordata</taxon>
        <taxon>Craniata</taxon>
        <taxon>Vertebrata</taxon>
        <taxon>Euteleostomi</taxon>
        <taxon>Archelosauria</taxon>
        <taxon>Testudinata</taxon>
        <taxon>Testudines</taxon>
        <taxon>Pleurodira</taxon>
        <taxon>Pelomedusidae</taxon>
        <taxon>Pelusios</taxon>
    </lineage>
</organism>
<evidence type="ECO:0000256" key="1">
    <source>
        <dbReference type="SAM" id="MobiDB-lite"/>
    </source>
</evidence>
<dbReference type="Proteomes" id="UP000694393">
    <property type="component" value="Unplaced"/>
</dbReference>
<protein>
    <submittedName>
        <fullName evidence="2">Uncharacterized protein</fullName>
    </submittedName>
</protein>
<sequence>MQVGRPDGGSWHVGPPREASPTLPCAPGAPPAEGLQLLRKMHLFRSSSYQIQLEGEAGSLPPIQGIRWVTTSRGGGSRQVGRGSPVPGPAGCREWAQRLGQGFVTLPWPSPKQ</sequence>
<accession>A0A8C8SMM2</accession>
<proteinExistence type="predicted"/>
<dbReference type="AlphaFoldDB" id="A0A8C8SMM2"/>
<reference evidence="2" key="1">
    <citation type="submission" date="2025-08" db="UniProtKB">
        <authorList>
            <consortium name="Ensembl"/>
        </authorList>
    </citation>
    <scope>IDENTIFICATION</scope>
</reference>
<name>A0A8C8SMM2_9SAUR</name>
<reference evidence="2" key="2">
    <citation type="submission" date="2025-09" db="UniProtKB">
        <authorList>
            <consortium name="Ensembl"/>
        </authorList>
    </citation>
    <scope>IDENTIFICATION</scope>
</reference>
<feature type="region of interest" description="Disordered" evidence="1">
    <location>
        <begin position="1"/>
        <end position="31"/>
    </location>
</feature>
<dbReference type="Ensembl" id="ENSPCET00000022859.1">
    <property type="protein sequence ID" value="ENSPCEP00000022109.1"/>
    <property type="gene ID" value="ENSPCEG00000016912.1"/>
</dbReference>
<evidence type="ECO:0000313" key="2">
    <source>
        <dbReference type="Ensembl" id="ENSPCEP00000022109.1"/>
    </source>
</evidence>